<evidence type="ECO:0000313" key="2">
    <source>
        <dbReference type="Proteomes" id="UP000305888"/>
    </source>
</evidence>
<dbReference type="RefSeq" id="WP_138576021.1">
    <property type="nucleotide sequence ID" value="NZ_CP040818.1"/>
</dbReference>
<sequence length="93" mass="10268">MTIHKAGISHAALTRTGERRHAISEDFRRRYTPEDRQELLETLCMEDGAETAWAEDGCTIAILGASATANSLDEAIRAWCDQVRPDPALVASR</sequence>
<proteinExistence type="predicted"/>
<evidence type="ECO:0000313" key="1">
    <source>
        <dbReference type="EMBL" id="QDL93340.1"/>
    </source>
</evidence>
<accession>A0A5B8G0N9</accession>
<dbReference type="KEGG" id="ppru:FDP22_17060"/>
<reference evidence="1 2" key="1">
    <citation type="submission" date="2019-06" db="EMBL/GenBank/DDBJ databases">
        <title>Genome sequence of Rhodobacteraceae bacterium D4M1.</title>
        <authorList>
            <person name="Cao J."/>
        </authorList>
    </citation>
    <scope>NUCLEOTIDE SEQUENCE [LARGE SCALE GENOMIC DNA]</scope>
    <source>
        <strain evidence="1 2">D4M1</strain>
    </source>
</reference>
<gene>
    <name evidence="1" type="ORF">FDP22_17060</name>
</gene>
<dbReference type="OrthoDB" id="9841239at2"/>
<dbReference type="EMBL" id="CP040818">
    <property type="protein sequence ID" value="QDL93340.1"/>
    <property type="molecule type" value="Genomic_DNA"/>
</dbReference>
<dbReference type="Proteomes" id="UP000305888">
    <property type="component" value="Chromosome"/>
</dbReference>
<keyword evidence="2" id="KW-1185">Reference proteome</keyword>
<dbReference type="AlphaFoldDB" id="A0A5B8G0N9"/>
<name>A0A5B8G0N9_9RHOB</name>
<organism evidence="1 2">
    <name type="scientific">Paroceanicella profunda</name>
    <dbReference type="NCBI Taxonomy" id="2579971"/>
    <lineage>
        <taxon>Bacteria</taxon>
        <taxon>Pseudomonadati</taxon>
        <taxon>Pseudomonadota</taxon>
        <taxon>Alphaproteobacteria</taxon>
        <taxon>Rhodobacterales</taxon>
        <taxon>Paracoccaceae</taxon>
        <taxon>Paroceanicella</taxon>
    </lineage>
</organism>
<protein>
    <submittedName>
        <fullName evidence="1">Uncharacterized protein</fullName>
    </submittedName>
</protein>